<dbReference type="GO" id="GO:0008047">
    <property type="term" value="F:enzyme activator activity"/>
    <property type="evidence" value="ECO:0007669"/>
    <property type="project" value="InterPro"/>
</dbReference>
<dbReference type="InterPro" id="IPR000671">
    <property type="entry name" value="Peptidase_A31"/>
</dbReference>
<sequence>MRNNTLIWGLGNELLGDDAAGVVLARKIQQDPPPFCTAYECGLTPENFLKTIDPQTTKTLLVVDAADLGAEPGSTFLLSLDEEESVNFSSHGLPLGLMLEPYRNLVEIVLIAIQPYSLALGQGLSEPVAEAVDMIEKKIRQKAWHTIPWLHQEKRSPK</sequence>
<dbReference type="EMBL" id="CP003096">
    <property type="protein sequence ID" value="AER66330.1"/>
    <property type="molecule type" value="Genomic_DNA"/>
</dbReference>
<evidence type="ECO:0000256" key="1">
    <source>
        <dbReference type="ARBA" id="ARBA00006814"/>
    </source>
</evidence>
<name>G7V8G8_THELD</name>
<dbReference type="PRINTS" id="PR00446">
    <property type="entry name" value="HYDRGNUPTAKE"/>
</dbReference>
<proteinExistence type="inferred from homology"/>
<reference evidence="6" key="1">
    <citation type="submission" date="2011-10" db="EMBL/GenBank/DDBJ databases">
        <title>The complete genome of chromosome of Thermovirga lienii DSM 17291.</title>
        <authorList>
            <consortium name="US DOE Joint Genome Institute (JGI-PGF)"/>
            <person name="Lucas S."/>
            <person name="Copeland A."/>
            <person name="Lapidus A."/>
            <person name="Glavina del Rio T."/>
            <person name="Dalin E."/>
            <person name="Tice H."/>
            <person name="Bruce D."/>
            <person name="Goodwin L."/>
            <person name="Pitluck S."/>
            <person name="Peters L."/>
            <person name="Mikhailova N."/>
            <person name="Saunders E."/>
            <person name="Kyrpides N."/>
            <person name="Mavromatis K."/>
            <person name="Ivanova N."/>
            <person name="Last F.I."/>
            <person name="Brettin T."/>
            <person name="Detter J.C."/>
            <person name="Han C."/>
            <person name="Larimer F."/>
            <person name="Land M."/>
            <person name="Hauser L."/>
            <person name="Markowitz V."/>
            <person name="Cheng J.-F."/>
            <person name="Hugenholtz P."/>
            <person name="Woyke T."/>
            <person name="Wu D."/>
            <person name="Spring S."/>
            <person name="Schroeder M."/>
            <person name="Brambilla E.-M."/>
            <person name="Klenk H.-P."/>
            <person name="Eisen J.A."/>
        </authorList>
    </citation>
    <scope>NUCLEOTIDE SEQUENCE [LARGE SCALE GENOMIC DNA]</scope>
    <source>
        <strain evidence="6">ATCC BAA-1197 / DSM 17291 / Cas60314</strain>
    </source>
</reference>
<dbReference type="SUPFAM" id="SSF53163">
    <property type="entry name" value="HybD-like"/>
    <property type="match status" value="1"/>
</dbReference>
<dbReference type="Pfam" id="PF01750">
    <property type="entry name" value="HycI"/>
    <property type="match status" value="1"/>
</dbReference>
<dbReference type="KEGG" id="tli:Tlie_0595"/>
<dbReference type="Gene3D" id="3.40.50.1450">
    <property type="entry name" value="HybD-like"/>
    <property type="match status" value="1"/>
</dbReference>
<keyword evidence="3" id="KW-0064">Aspartyl protease</keyword>
<dbReference type="HOGENOM" id="CLU_099037_4_0_0"/>
<dbReference type="InterPro" id="IPR023430">
    <property type="entry name" value="Pept_HybD-like_dom_sf"/>
</dbReference>
<dbReference type="AlphaFoldDB" id="G7V8G8"/>
<dbReference type="GO" id="GO:0016485">
    <property type="term" value="P:protein processing"/>
    <property type="evidence" value="ECO:0007669"/>
    <property type="project" value="TreeGrafter"/>
</dbReference>
<protein>
    <submittedName>
        <fullName evidence="5">Hydrogenase maturation protease</fullName>
    </submittedName>
</protein>
<evidence type="ECO:0000256" key="3">
    <source>
        <dbReference type="ARBA" id="ARBA00022750"/>
    </source>
</evidence>
<evidence type="ECO:0000256" key="4">
    <source>
        <dbReference type="ARBA" id="ARBA00022801"/>
    </source>
</evidence>
<dbReference type="STRING" id="580340.Tlie_0595"/>
<dbReference type="eggNOG" id="COG0680">
    <property type="taxonomic scope" value="Bacteria"/>
</dbReference>
<accession>G7V8G8</accession>
<keyword evidence="6" id="KW-1185">Reference proteome</keyword>
<keyword evidence="4" id="KW-0378">Hydrolase</keyword>
<dbReference type="PANTHER" id="PTHR30302:SF1">
    <property type="entry name" value="HYDROGENASE 2 MATURATION PROTEASE"/>
    <property type="match status" value="1"/>
</dbReference>
<comment type="similarity">
    <text evidence="1">Belongs to the peptidase A31 family.</text>
</comment>
<gene>
    <name evidence="5" type="ordered locus">Tlie_0595</name>
</gene>
<keyword evidence="2 5" id="KW-0645">Protease</keyword>
<evidence type="ECO:0000313" key="5">
    <source>
        <dbReference type="EMBL" id="AER66330.1"/>
    </source>
</evidence>
<dbReference type="Proteomes" id="UP000005868">
    <property type="component" value="Chromosome"/>
</dbReference>
<dbReference type="PANTHER" id="PTHR30302">
    <property type="entry name" value="HYDROGENASE 1 MATURATION PROTEASE"/>
    <property type="match status" value="1"/>
</dbReference>
<dbReference type="GO" id="GO:0004190">
    <property type="term" value="F:aspartic-type endopeptidase activity"/>
    <property type="evidence" value="ECO:0007669"/>
    <property type="project" value="UniProtKB-KW"/>
</dbReference>
<reference evidence="5 6" key="2">
    <citation type="journal article" date="2012" name="Stand. Genomic Sci.">
        <title>Genome sequence of the moderately thermophilic, amino-acid-degrading and sulfur-reducing bacterium Thermovirga lienii type strain (Cas60314(T)).</title>
        <authorList>
            <person name="Goker M."/>
            <person name="Saunders E."/>
            <person name="Lapidus A."/>
            <person name="Nolan M."/>
            <person name="Lucas S."/>
            <person name="Hammon N."/>
            <person name="Deshpande S."/>
            <person name="Cheng J.F."/>
            <person name="Han C."/>
            <person name="Tapia R."/>
            <person name="Goodwin L.A."/>
            <person name="Pitluck S."/>
            <person name="Liolios K."/>
            <person name="Mavromatis K."/>
            <person name="Pagani I."/>
            <person name="Ivanova N."/>
            <person name="Mikhailova N."/>
            <person name="Pati A."/>
            <person name="Chen A."/>
            <person name="Palaniappan K."/>
            <person name="Land M."/>
            <person name="Chang Y.J."/>
            <person name="Jeffries C.D."/>
            <person name="Brambilla E.M."/>
            <person name="Rohde M."/>
            <person name="Spring S."/>
            <person name="Detter J.C."/>
            <person name="Woyke T."/>
            <person name="Bristow J."/>
            <person name="Eisen J.A."/>
            <person name="Markowitz V."/>
            <person name="Hugenholtz P."/>
            <person name="Kyrpides N.C."/>
            <person name="Klenk H.P."/>
        </authorList>
    </citation>
    <scope>NUCLEOTIDE SEQUENCE [LARGE SCALE GENOMIC DNA]</scope>
    <source>
        <strain evidence="6">ATCC BAA-1197 / DSM 17291 / Cas60314</strain>
    </source>
</reference>
<dbReference type="NCBIfam" id="TIGR00072">
    <property type="entry name" value="hydrog_prot"/>
    <property type="match status" value="1"/>
</dbReference>
<dbReference type="OrthoDB" id="1723372at2"/>
<dbReference type="MEROPS" id="A31.003"/>
<organism evidence="5 6">
    <name type="scientific">Thermovirga lienii (strain ATCC BAA-1197 / DSM 17291 / Cas60314)</name>
    <dbReference type="NCBI Taxonomy" id="580340"/>
    <lineage>
        <taxon>Bacteria</taxon>
        <taxon>Thermotogati</taxon>
        <taxon>Synergistota</taxon>
        <taxon>Synergistia</taxon>
        <taxon>Synergistales</taxon>
        <taxon>Thermovirgaceae</taxon>
        <taxon>Thermovirga</taxon>
    </lineage>
</organism>
<evidence type="ECO:0000256" key="2">
    <source>
        <dbReference type="ARBA" id="ARBA00022670"/>
    </source>
</evidence>
<evidence type="ECO:0000313" key="6">
    <source>
        <dbReference type="Proteomes" id="UP000005868"/>
    </source>
</evidence>